<feature type="signal peptide" evidence="2">
    <location>
        <begin position="1"/>
        <end position="25"/>
    </location>
</feature>
<evidence type="ECO:0000256" key="1">
    <source>
        <dbReference type="SAM" id="MobiDB-lite"/>
    </source>
</evidence>
<dbReference type="InterPro" id="IPR036582">
    <property type="entry name" value="Mao_N_sf"/>
</dbReference>
<dbReference type="InterPro" id="IPR035986">
    <property type="entry name" value="PKD_dom_sf"/>
</dbReference>
<protein>
    <submittedName>
        <fullName evidence="4">Copper amine oxidase</fullName>
    </submittedName>
</protein>
<evidence type="ECO:0000313" key="5">
    <source>
        <dbReference type="Proteomes" id="UP000565468"/>
    </source>
</evidence>
<feature type="domain" description="Copper amine oxidase-like N-terminal" evidence="3">
    <location>
        <begin position="140"/>
        <end position="244"/>
    </location>
</feature>
<keyword evidence="2" id="KW-0732">Signal</keyword>
<dbReference type="Pfam" id="PF07833">
    <property type="entry name" value="Cu_amine_oxidN1"/>
    <property type="match status" value="2"/>
</dbReference>
<feature type="compositionally biased region" description="Polar residues" evidence="1">
    <location>
        <begin position="58"/>
        <end position="70"/>
    </location>
</feature>
<organism evidence="4 5">
    <name type="scientific">Paenibacillus lemnae</name>
    <dbReference type="NCBI Taxonomy" id="1330551"/>
    <lineage>
        <taxon>Bacteria</taxon>
        <taxon>Bacillati</taxon>
        <taxon>Bacillota</taxon>
        <taxon>Bacilli</taxon>
        <taxon>Bacillales</taxon>
        <taxon>Paenibacillaceae</taxon>
        <taxon>Paenibacillus</taxon>
    </lineage>
</organism>
<feature type="chain" id="PRO_5032848452" evidence="2">
    <location>
        <begin position="26"/>
        <end position="899"/>
    </location>
</feature>
<evidence type="ECO:0000259" key="3">
    <source>
        <dbReference type="Pfam" id="PF07833"/>
    </source>
</evidence>
<dbReference type="InterPro" id="IPR013783">
    <property type="entry name" value="Ig-like_fold"/>
</dbReference>
<dbReference type="InterPro" id="IPR012854">
    <property type="entry name" value="Cu_amine_oxidase-like_N"/>
</dbReference>
<dbReference type="Proteomes" id="UP000565468">
    <property type="component" value="Unassembled WGS sequence"/>
</dbReference>
<dbReference type="SUPFAM" id="SSF49299">
    <property type="entry name" value="PKD domain"/>
    <property type="match status" value="1"/>
</dbReference>
<evidence type="ECO:0000256" key="2">
    <source>
        <dbReference type="SAM" id="SignalP"/>
    </source>
</evidence>
<feature type="region of interest" description="Disordered" evidence="1">
    <location>
        <begin position="52"/>
        <end position="122"/>
    </location>
</feature>
<dbReference type="RefSeq" id="WP_169505646.1">
    <property type="nucleotide sequence ID" value="NZ_JABBPN010000013.1"/>
</dbReference>
<comment type="caution">
    <text evidence="4">The sequence shown here is derived from an EMBL/GenBank/DDBJ whole genome shotgun (WGS) entry which is preliminary data.</text>
</comment>
<keyword evidence="5" id="KW-1185">Reference proteome</keyword>
<evidence type="ECO:0000313" key="4">
    <source>
        <dbReference type="EMBL" id="NMO96852.1"/>
    </source>
</evidence>
<feature type="compositionally biased region" description="Low complexity" evidence="1">
    <location>
        <begin position="88"/>
        <end position="113"/>
    </location>
</feature>
<dbReference type="Gene3D" id="2.60.40.10">
    <property type="entry name" value="Immunoglobulins"/>
    <property type="match status" value="1"/>
</dbReference>
<dbReference type="Gene3D" id="3.30.457.10">
    <property type="entry name" value="Copper amine oxidase-like, N-terminal domain"/>
    <property type="match status" value="2"/>
</dbReference>
<gene>
    <name evidence="4" type="ORF">HII30_13890</name>
</gene>
<name>A0A848M9V4_PAELE</name>
<feature type="domain" description="Copper amine oxidase-like N-terminal" evidence="3">
    <location>
        <begin position="291"/>
        <end position="395"/>
    </location>
</feature>
<dbReference type="EMBL" id="JABBPN010000013">
    <property type="protein sequence ID" value="NMO96852.1"/>
    <property type="molecule type" value="Genomic_DNA"/>
</dbReference>
<sequence length="899" mass="97927">MKFKRISIVTVLAAAQVFTMIPVSAQSSAVLEQEEVNQRSVESEAVEAVEAVEAAPESLNSTPEAAQADTTAEEPVQPEEQNNEQNDDVQIQQEETTEPQTQTPSAQTAPSAQESASSEVYSTEPNELVLLMNSADMYHNGDLYKAAQPMAVKSGVSYISIRAMVERAGLTLRYDNATKETIILKDGNELRFTMNSSAYKVNGESRSMKGPAYTYKGTFMVPLTSITAALGIPYQVNQPEKKVILNLAAMENAGGGNSGGSGGSEPVQPPAPIPVEPGLVLMMNSAQMIHNGKPYTAAKPMAVKQGVSYVAIRSLVDRVGFNLRYDSSTKETVITRGNDEIRFKTGSSIYTVNGARTTMKGPAYQDTGTFMVPLTSITQALGIPYRVDQLNKRVILSLSTKPVASFTVTNSEVFAGQTVVNYKTNAYSPAGLPIVNEYWEGREDVFFETGIHTVSYSVQDSSGEWSDPFILNIEVVTPNDPPTAQFTTNKEQYKMGEIITYTDQSTDDENAIVDRDWSNNAKAFFTPGPATITLTVTDKHGATDTFEKTVIITGETLYTREEFYQLYAEVGEKFFIDGSKVPAMPIVPLTTTSEPRTLIRSNSPETVNREGVVYQETGVGATRFMIHHLNGTGKRVKMYVVATNINSTTAALTTEYVGMGGPSEFPNAAGKLSVERYMRSMQSSSSDHTITLRPGESRLILTEISALPVKERQSVSLFADLYTDSPIRYDIVMVGEHEDPIAKLPSLPLLPADGIHNRGTYNNSTRILESNELVGLTPARIALGDKNLDPYLTGHDGITGYPISNSGNFGMVYRIQLNRVAPNTLITFNPRGGRFMGSMMVNGNIIGVPSSSWVSAPHESSVLFRTGDYEQSVDMWFTAAPGSSLPVSIVLSPMPEERQ</sequence>
<dbReference type="AlphaFoldDB" id="A0A848M9V4"/>
<dbReference type="SUPFAM" id="SSF55383">
    <property type="entry name" value="Copper amine oxidase, domain N"/>
    <property type="match status" value="2"/>
</dbReference>
<accession>A0A848M9V4</accession>
<reference evidence="4 5" key="1">
    <citation type="submission" date="2020-04" db="EMBL/GenBank/DDBJ databases">
        <title>Paenibacillus algicola sp. nov., a novel marine bacterium producing alginate lyase.</title>
        <authorList>
            <person name="Huang H."/>
        </authorList>
    </citation>
    <scope>NUCLEOTIDE SEQUENCE [LARGE SCALE GENOMIC DNA]</scope>
    <source>
        <strain evidence="4 5">L7-75</strain>
    </source>
</reference>
<proteinExistence type="predicted"/>